<sequence>MAIPRGDQVQAGLISYLKGKSDVTDELTDGAEEIREDLW</sequence>
<gene>
    <name evidence="1" type="ORF">S01H1_13079</name>
</gene>
<dbReference type="EMBL" id="BARS01006742">
    <property type="protein sequence ID" value="GAF73003.1"/>
    <property type="molecule type" value="Genomic_DNA"/>
</dbReference>
<feature type="non-terminal residue" evidence="1">
    <location>
        <position position="39"/>
    </location>
</feature>
<protein>
    <submittedName>
        <fullName evidence="1">Uncharacterized protein</fullName>
    </submittedName>
</protein>
<name>X0RW39_9ZZZZ</name>
<evidence type="ECO:0000313" key="1">
    <source>
        <dbReference type="EMBL" id="GAF73003.1"/>
    </source>
</evidence>
<proteinExistence type="predicted"/>
<organism evidence="1">
    <name type="scientific">marine sediment metagenome</name>
    <dbReference type="NCBI Taxonomy" id="412755"/>
    <lineage>
        <taxon>unclassified sequences</taxon>
        <taxon>metagenomes</taxon>
        <taxon>ecological metagenomes</taxon>
    </lineage>
</organism>
<comment type="caution">
    <text evidence="1">The sequence shown here is derived from an EMBL/GenBank/DDBJ whole genome shotgun (WGS) entry which is preliminary data.</text>
</comment>
<reference evidence="1" key="1">
    <citation type="journal article" date="2014" name="Front. Microbiol.">
        <title>High frequency of phylogenetically diverse reductive dehalogenase-homologous genes in deep subseafloor sedimentary metagenomes.</title>
        <authorList>
            <person name="Kawai M."/>
            <person name="Futagami T."/>
            <person name="Toyoda A."/>
            <person name="Takaki Y."/>
            <person name="Nishi S."/>
            <person name="Hori S."/>
            <person name="Arai W."/>
            <person name="Tsubouchi T."/>
            <person name="Morono Y."/>
            <person name="Uchiyama I."/>
            <person name="Ito T."/>
            <person name="Fujiyama A."/>
            <person name="Inagaki F."/>
            <person name="Takami H."/>
        </authorList>
    </citation>
    <scope>NUCLEOTIDE SEQUENCE</scope>
    <source>
        <strain evidence="1">Expedition CK06-06</strain>
    </source>
</reference>
<dbReference type="AlphaFoldDB" id="X0RW39"/>
<accession>X0RW39</accession>